<name>A0ABX7JUL1_9PSED</name>
<organism evidence="2 3">
    <name type="scientific">Pseudomonas hygromyciniae</name>
    <dbReference type="NCBI Taxonomy" id="2812000"/>
    <lineage>
        <taxon>Bacteria</taxon>
        <taxon>Pseudomonadati</taxon>
        <taxon>Pseudomonadota</taxon>
        <taxon>Gammaproteobacteria</taxon>
        <taxon>Pseudomonadales</taxon>
        <taxon>Pseudomonadaceae</taxon>
        <taxon>Pseudomonas</taxon>
    </lineage>
</organism>
<accession>A0ABX7JUL1</accession>
<dbReference type="Pfam" id="PF01926">
    <property type="entry name" value="MMR_HSR1"/>
    <property type="match status" value="1"/>
</dbReference>
<dbReference type="Proteomes" id="UP000663249">
    <property type="component" value="Chromosome"/>
</dbReference>
<reference evidence="2 3" key="1">
    <citation type="submission" date="2021-02" db="EMBL/GenBank/DDBJ databases">
        <title>Genomic and phenotypic characterization of Pseudomonas hygromyciniae, a novel bacterial species discovered from a commercially purchased antibiotic vial.</title>
        <authorList>
            <person name="Turner T.L."/>
            <person name="Mitra S.D."/>
            <person name="Kochan T.J."/>
            <person name="Pincus N.B."/>
            <person name="Lebrun-Corbin M."/>
            <person name="Cheung B."/>
            <person name="Gatesy S.W."/>
            <person name="Afzal T."/>
            <person name="Ozer E.A."/>
            <person name="Hauser A.R."/>
        </authorList>
    </citation>
    <scope>NUCLEOTIDE SEQUENCE [LARGE SCALE GENOMIC DNA]</scope>
    <source>
        <strain evidence="2 3">SDM007</strain>
    </source>
</reference>
<dbReference type="EMBL" id="CP070506">
    <property type="protein sequence ID" value="QSB38438.1"/>
    <property type="molecule type" value="Genomic_DNA"/>
</dbReference>
<dbReference type="InterPro" id="IPR027417">
    <property type="entry name" value="P-loop_NTPase"/>
</dbReference>
<dbReference type="InterPro" id="IPR006073">
    <property type="entry name" value="GTP-bd"/>
</dbReference>
<evidence type="ECO:0000313" key="2">
    <source>
        <dbReference type="EMBL" id="QSB38438.1"/>
    </source>
</evidence>
<proteinExistence type="predicted"/>
<dbReference type="RefSeq" id="WP_205478277.1">
    <property type="nucleotide sequence ID" value="NZ_CP070506.1"/>
</dbReference>
<dbReference type="PANTHER" id="PTHR14143:SF1">
    <property type="entry name" value="IRG-TYPE G DOMAIN-CONTAINING PROTEIN"/>
    <property type="match status" value="1"/>
</dbReference>
<sequence>MIHSDKIFEVLEKDITNSKDIDELTKSKLLKNVLALKSQKLNIMITGATGAGKSSTINALFNTDIAKVGAGVDPETMDVTRYELNNLVLWDSPGLGDGKEKDNLHAKNIIAKLNELDSKQQPLIDLVLVIVDGSTKDLGTSYELINSVIIPNLGANPEDRILVGINQADNARKGRNVWDYDHNRPTPETEVFLKDKVRSVKARIKEATDVDVEPVFYAAGFKEGDEAQNPYNLSKLLYMIINKIPKAKRAVLANNNISKEEEMWQDNDDIKNYNAEIKKGIMESIIETASAGADIGRNVGKLFGKTGEAVGAMVGATAGAVWGGLKSIFGL</sequence>
<gene>
    <name evidence="2" type="ORF">JTY93_19520</name>
</gene>
<dbReference type="PANTHER" id="PTHR14143">
    <property type="entry name" value="INTERFERON-INDUCIBLE GTPASE FAMILY MEMBER"/>
    <property type="match status" value="1"/>
</dbReference>
<keyword evidence="3" id="KW-1185">Reference proteome</keyword>
<feature type="domain" description="G" evidence="1">
    <location>
        <begin position="43"/>
        <end position="136"/>
    </location>
</feature>
<evidence type="ECO:0000259" key="1">
    <source>
        <dbReference type="Pfam" id="PF01926"/>
    </source>
</evidence>
<evidence type="ECO:0000313" key="3">
    <source>
        <dbReference type="Proteomes" id="UP000663249"/>
    </source>
</evidence>
<dbReference type="Gene3D" id="3.40.50.300">
    <property type="entry name" value="P-loop containing nucleotide triphosphate hydrolases"/>
    <property type="match status" value="1"/>
</dbReference>
<protein>
    <submittedName>
        <fullName evidence="2">50S ribosome-binding GTPase</fullName>
    </submittedName>
</protein>
<dbReference type="SUPFAM" id="SSF52540">
    <property type="entry name" value="P-loop containing nucleoside triphosphate hydrolases"/>
    <property type="match status" value="1"/>
</dbReference>